<dbReference type="Proteomes" id="UP000027222">
    <property type="component" value="Unassembled WGS sequence"/>
</dbReference>
<organism evidence="2 3">
    <name type="scientific">Galerina marginata (strain CBS 339.88)</name>
    <dbReference type="NCBI Taxonomy" id="685588"/>
    <lineage>
        <taxon>Eukaryota</taxon>
        <taxon>Fungi</taxon>
        <taxon>Dikarya</taxon>
        <taxon>Basidiomycota</taxon>
        <taxon>Agaricomycotina</taxon>
        <taxon>Agaricomycetes</taxon>
        <taxon>Agaricomycetidae</taxon>
        <taxon>Agaricales</taxon>
        <taxon>Agaricineae</taxon>
        <taxon>Strophariaceae</taxon>
        <taxon>Galerina</taxon>
    </lineage>
</organism>
<proteinExistence type="predicted"/>
<dbReference type="SUPFAM" id="SSF103107">
    <property type="entry name" value="Hypothetical protein c14orf129, hspc210"/>
    <property type="match status" value="1"/>
</dbReference>
<accession>A0A067TUX5</accession>
<dbReference type="InterPro" id="IPR023231">
    <property type="entry name" value="GSKIP_dom_sf"/>
</dbReference>
<keyword evidence="3" id="KW-1185">Reference proteome</keyword>
<dbReference type="InterPro" id="IPR007967">
    <property type="entry name" value="GSKIP_dom"/>
</dbReference>
<evidence type="ECO:0000313" key="3">
    <source>
        <dbReference type="Proteomes" id="UP000027222"/>
    </source>
</evidence>
<protein>
    <recommendedName>
        <fullName evidence="1">GSKIP domain-containing protein</fullName>
    </recommendedName>
</protein>
<feature type="domain" description="GSKIP" evidence="1">
    <location>
        <begin position="43"/>
        <end position="133"/>
    </location>
</feature>
<evidence type="ECO:0000313" key="2">
    <source>
        <dbReference type="EMBL" id="KDR82798.1"/>
    </source>
</evidence>
<dbReference type="OrthoDB" id="5804279at2759"/>
<sequence length="134" mass="14528">MMTLADLYNLWCVSGNAPKKLGSLFDSKGRASMTVSSSSSSFCQTELHRALKEQVFGIKSFTVLSSSLEQASASVILLEGPKVIIQLTTQGYCVVSAGATSRIHETIEDLLQSTSPLYAKKRHEVLMAKLARLS</sequence>
<gene>
    <name evidence="2" type="ORF">GALMADRAFT_849655</name>
</gene>
<reference evidence="3" key="1">
    <citation type="journal article" date="2014" name="Proc. Natl. Acad. Sci. U.S.A.">
        <title>Extensive sampling of basidiomycete genomes demonstrates inadequacy of the white-rot/brown-rot paradigm for wood decay fungi.</title>
        <authorList>
            <person name="Riley R."/>
            <person name="Salamov A.A."/>
            <person name="Brown D.W."/>
            <person name="Nagy L.G."/>
            <person name="Floudas D."/>
            <person name="Held B.W."/>
            <person name="Levasseur A."/>
            <person name="Lombard V."/>
            <person name="Morin E."/>
            <person name="Otillar R."/>
            <person name="Lindquist E.A."/>
            <person name="Sun H."/>
            <person name="LaButti K.M."/>
            <person name="Schmutz J."/>
            <person name="Jabbour D."/>
            <person name="Luo H."/>
            <person name="Baker S.E."/>
            <person name="Pisabarro A.G."/>
            <person name="Walton J.D."/>
            <person name="Blanchette R.A."/>
            <person name="Henrissat B."/>
            <person name="Martin F."/>
            <person name="Cullen D."/>
            <person name="Hibbett D.S."/>
            <person name="Grigoriev I.V."/>
        </authorList>
    </citation>
    <scope>NUCLEOTIDE SEQUENCE [LARGE SCALE GENOMIC DNA]</scope>
    <source>
        <strain evidence="3">CBS 339.88</strain>
    </source>
</reference>
<dbReference type="AlphaFoldDB" id="A0A067TUX5"/>
<name>A0A067TUX5_GALM3</name>
<dbReference type="Pfam" id="PF05303">
    <property type="entry name" value="GSKIP_dom"/>
    <property type="match status" value="1"/>
</dbReference>
<dbReference type="EMBL" id="KL142369">
    <property type="protein sequence ID" value="KDR82798.1"/>
    <property type="molecule type" value="Genomic_DNA"/>
</dbReference>
<dbReference type="HOGENOM" id="CLU_155989_0_0_1"/>
<evidence type="ECO:0000259" key="1">
    <source>
        <dbReference type="Pfam" id="PF05303"/>
    </source>
</evidence>
<dbReference type="Gene3D" id="3.30.2280.10">
    <property type="entry name" value="Hypothetical protein (hspc210)"/>
    <property type="match status" value="1"/>
</dbReference>